<evidence type="ECO:0000259" key="4">
    <source>
        <dbReference type="PROSITE" id="PS51192"/>
    </source>
</evidence>
<dbReference type="SUPFAM" id="SSF52540">
    <property type="entry name" value="P-loop containing nucleoside triphosphate hydrolases"/>
    <property type="match status" value="1"/>
</dbReference>
<dbReference type="InterPro" id="IPR014001">
    <property type="entry name" value="Helicase_ATP-bd"/>
</dbReference>
<feature type="domain" description="Helicase ATP-binding" evidence="4">
    <location>
        <begin position="209"/>
        <end position="320"/>
    </location>
</feature>
<dbReference type="Pfam" id="PF17764">
    <property type="entry name" value="PriA_3primeBD"/>
    <property type="match status" value="1"/>
</dbReference>
<dbReference type="Pfam" id="PF00270">
    <property type="entry name" value="DEAD"/>
    <property type="match status" value="1"/>
</dbReference>
<name>A0A382DG03_9ZZZZ</name>
<keyword evidence="1" id="KW-0547">Nucleotide-binding</keyword>
<feature type="non-terminal residue" evidence="5">
    <location>
        <position position="320"/>
    </location>
</feature>
<gene>
    <name evidence="5" type="ORF">METZ01_LOCUS189475</name>
</gene>
<keyword evidence="2" id="KW-0067">ATP-binding</keyword>
<dbReference type="InterPro" id="IPR042115">
    <property type="entry name" value="PriA_3primeBD_sf"/>
</dbReference>
<organism evidence="5">
    <name type="scientific">marine metagenome</name>
    <dbReference type="NCBI Taxonomy" id="408172"/>
    <lineage>
        <taxon>unclassified sequences</taxon>
        <taxon>metagenomes</taxon>
        <taxon>ecological metagenomes</taxon>
    </lineage>
</organism>
<dbReference type="PANTHER" id="PTHR30580">
    <property type="entry name" value="PRIMOSOMAL PROTEIN N"/>
    <property type="match status" value="1"/>
</dbReference>
<dbReference type="FunFam" id="3.40.1440.60:FF:000001">
    <property type="entry name" value="Primosomal protein N"/>
    <property type="match status" value="1"/>
</dbReference>
<evidence type="ECO:0000313" key="5">
    <source>
        <dbReference type="EMBL" id="SVB36621.1"/>
    </source>
</evidence>
<dbReference type="Gene3D" id="3.40.50.300">
    <property type="entry name" value="P-loop containing nucleotide triphosphate hydrolases"/>
    <property type="match status" value="1"/>
</dbReference>
<dbReference type="GO" id="GO:0003677">
    <property type="term" value="F:DNA binding"/>
    <property type="evidence" value="ECO:0007669"/>
    <property type="project" value="UniProtKB-KW"/>
</dbReference>
<dbReference type="AlphaFoldDB" id="A0A382DG03"/>
<dbReference type="GO" id="GO:0006302">
    <property type="term" value="P:double-strand break repair"/>
    <property type="evidence" value="ECO:0007669"/>
    <property type="project" value="TreeGrafter"/>
</dbReference>
<protein>
    <recommendedName>
        <fullName evidence="4">Helicase ATP-binding domain-containing protein</fullName>
    </recommendedName>
</protein>
<reference evidence="5" key="1">
    <citation type="submission" date="2018-05" db="EMBL/GenBank/DDBJ databases">
        <authorList>
            <person name="Lanie J.A."/>
            <person name="Ng W.-L."/>
            <person name="Kazmierczak K.M."/>
            <person name="Andrzejewski T.M."/>
            <person name="Davidsen T.M."/>
            <person name="Wayne K.J."/>
            <person name="Tettelin H."/>
            <person name="Glass J.I."/>
            <person name="Rusch D."/>
            <person name="Podicherti R."/>
            <person name="Tsui H.-C.T."/>
            <person name="Winkler M.E."/>
        </authorList>
    </citation>
    <scope>NUCLEOTIDE SEQUENCE</scope>
</reference>
<dbReference type="InterPro" id="IPR011545">
    <property type="entry name" value="DEAD/DEAH_box_helicase_dom"/>
</dbReference>
<proteinExistence type="predicted"/>
<evidence type="ECO:0000256" key="2">
    <source>
        <dbReference type="ARBA" id="ARBA00022840"/>
    </source>
</evidence>
<dbReference type="Gene3D" id="3.40.1440.60">
    <property type="entry name" value="PriA, 3(prime) DNA-binding domain"/>
    <property type="match status" value="1"/>
</dbReference>
<dbReference type="PROSITE" id="PS51192">
    <property type="entry name" value="HELICASE_ATP_BIND_1"/>
    <property type="match status" value="1"/>
</dbReference>
<sequence>MFADVSFPISSYQTFSYKVPKVLKEQVAIGVRVKVPFGNRKAQGIVVGIQKTTEFKGKISEIESLIDNKPVLNENLWSLIKWLSEYYYTPLGIAAKVVLPANLSTKYKPKNQLFVKAISKENPLFKRAKAQKAVYDYLVSVNELVSVQSLNALSSNSRSVCKKLAAKGLVYLEEKPIIPDLTRLAFNPINKKIRLTRHQNKALEKMTNAMDNNSFKPFLLHGVTGSGKTEIYIEAARHVIKQNKTVILLLPEIALTPQIAGRFKAAFGEDVALWHSKLSQSARAWTWKQICEGIFKVIIGARSAIFAPLKNLGLIIVDEE</sequence>
<dbReference type="InterPro" id="IPR041222">
    <property type="entry name" value="PriA_3primeBD"/>
</dbReference>
<dbReference type="GO" id="GO:0005524">
    <property type="term" value="F:ATP binding"/>
    <property type="evidence" value="ECO:0007669"/>
    <property type="project" value="UniProtKB-KW"/>
</dbReference>
<dbReference type="GO" id="GO:0006270">
    <property type="term" value="P:DNA replication initiation"/>
    <property type="evidence" value="ECO:0007669"/>
    <property type="project" value="TreeGrafter"/>
</dbReference>
<accession>A0A382DG03</accession>
<keyword evidence="3" id="KW-0238">DNA-binding</keyword>
<evidence type="ECO:0000256" key="3">
    <source>
        <dbReference type="ARBA" id="ARBA00023125"/>
    </source>
</evidence>
<dbReference type="InterPro" id="IPR027417">
    <property type="entry name" value="P-loop_NTPase"/>
</dbReference>
<dbReference type="GO" id="GO:0043138">
    <property type="term" value="F:3'-5' DNA helicase activity"/>
    <property type="evidence" value="ECO:0007669"/>
    <property type="project" value="TreeGrafter"/>
</dbReference>
<dbReference type="EMBL" id="UINC01038913">
    <property type="protein sequence ID" value="SVB36621.1"/>
    <property type="molecule type" value="Genomic_DNA"/>
</dbReference>
<dbReference type="PANTHER" id="PTHR30580:SF0">
    <property type="entry name" value="PRIMOSOMAL PROTEIN N"/>
    <property type="match status" value="1"/>
</dbReference>
<dbReference type="GO" id="GO:0006310">
    <property type="term" value="P:DNA recombination"/>
    <property type="evidence" value="ECO:0007669"/>
    <property type="project" value="TreeGrafter"/>
</dbReference>
<evidence type="ECO:0000256" key="1">
    <source>
        <dbReference type="ARBA" id="ARBA00022741"/>
    </source>
</evidence>